<reference evidence="3 4" key="1">
    <citation type="submission" date="2016-08" db="EMBL/GenBank/DDBJ databases">
        <title>Draft genome of Fabibacter sp. strain SK-8.</title>
        <authorList>
            <person name="Wong S.-K."/>
            <person name="Hamasaki K."/>
            <person name="Yoshizawa S."/>
        </authorList>
    </citation>
    <scope>NUCLEOTIDE SEQUENCE [LARGE SCALE GENOMIC DNA]</scope>
    <source>
        <strain evidence="3 4">SK-8</strain>
    </source>
</reference>
<dbReference type="SUPFAM" id="SSF54427">
    <property type="entry name" value="NTF2-like"/>
    <property type="match status" value="1"/>
</dbReference>
<dbReference type="AlphaFoldDB" id="A0A1E5T182"/>
<name>A0A1E5T182_9BACT</name>
<keyword evidence="1" id="KW-0732">Signal</keyword>
<comment type="caution">
    <text evidence="3">The sequence shown here is derived from an EMBL/GenBank/DDBJ whole genome shotgun (WGS) entry which is preliminary data.</text>
</comment>
<evidence type="ECO:0000256" key="1">
    <source>
        <dbReference type="SAM" id="SignalP"/>
    </source>
</evidence>
<gene>
    <name evidence="3" type="ORF">BFP71_17095</name>
</gene>
<feature type="chain" id="PRO_5009185837" description="SnoaL-like domain-containing protein" evidence="1">
    <location>
        <begin position="20"/>
        <end position="136"/>
    </location>
</feature>
<evidence type="ECO:0000259" key="2">
    <source>
        <dbReference type="Pfam" id="PF12680"/>
    </source>
</evidence>
<feature type="signal peptide" evidence="1">
    <location>
        <begin position="1"/>
        <end position="19"/>
    </location>
</feature>
<organism evidence="3 4">
    <name type="scientific">Roseivirga misakiensis</name>
    <dbReference type="NCBI Taxonomy" id="1563681"/>
    <lineage>
        <taxon>Bacteria</taxon>
        <taxon>Pseudomonadati</taxon>
        <taxon>Bacteroidota</taxon>
        <taxon>Cytophagia</taxon>
        <taxon>Cytophagales</taxon>
        <taxon>Roseivirgaceae</taxon>
        <taxon>Roseivirga</taxon>
    </lineage>
</organism>
<dbReference type="Pfam" id="PF12680">
    <property type="entry name" value="SnoaL_2"/>
    <property type="match status" value="1"/>
</dbReference>
<dbReference type="InterPro" id="IPR032710">
    <property type="entry name" value="NTF2-like_dom_sf"/>
</dbReference>
<evidence type="ECO:0000313" key="4">
    <source>
        <dbReference type="Proteomes" id="UP000095552"/>
    </source>
</evidence>
<proteinExistence type="predicted"/>
<dbReference type="STRING" id="1563681.BFP71_17095"/>
<accession>A0A1E5T182</accession>
<dbReference type="EMBL" id="MDGQ01000005">
    <property type="protein sequence ID" value="OEK05132.1"/>
    <property type="molecule type" value="Genomic_DNA"/>
</dbReference>
<dbReference type="Gene3D" id="3.10.450.50">
    <property type="match status" value="1"/>
</dbReference>
<protein>
    <recommendedName>
        <fullName evidence="2">SnoaL-like domain-containing protein</fullName>
    </recommendedName>
</protein>
<keyword evidence="4" id="KW-1185">Reference proteome</keyword>
<dbReference type="Proteomes" id="UP000095552">
    <property type="component" value="Unassembled WGS sequence"/>
</dbReference>
<sequence>MKRLLLPLIVMCFCVGLNAQDSKAAVKLVENQLTAYNNKDIDKFLINYSDSVKIYNHPNQLVMSGIDEMRKTYGPMFANSPDLYCTVKNRVVLGNTVIDLEHVIFSKDRPATEVFALFKIRNGKIQEVFFIEPDKE</sequence>
<dbReference type="InterPro" id="IPR037401">
    <property type="entry name" value="SnoaL-like"/>
</dbReference>
<evidence type="ECO:0000313" key="3">
    <source>
        <dbReference type="EMBL" id="OEK05132.1"/>
    </source>
</evidence>
<dbReference type="RefSeq" id="WP_069836636.1">
    <property type="nucleotide sequence ID" value="NZ_MDGQ01000005.1"/>
</dbReference>
<feature type="domain" description="SnoaL-like" evidence="2">
    <location>
        <begin position="29"/>
        <end position="127"/>
    </location>
</feature>